<evidence type="ECO:0000256" key="2">
    <source>
        <dbReference type="ARBA" id="ARBA00023219"/>
    </source>
</evidence>
<dbReference type="Gene3D" id="1.10.10.1400">
    <property type="entry name" value="Terminase, small subunit, N-terminal DNA-binding domain, HTH motif"/>
    <property type="match status" value="1"/>
</dbReference>
<keyword evidence="2" id="KW-0231">Viral genome packaging</keyword>
<sequence>MDTLTPKQQRFCDEYLVDLNATQAALRAGYSKKTAYSIGVENLRKPEIQAEIQKRQNRLRNKLEITQEKVLRELAAIAFANGSDFAKVVNIGSLPTVEMIPTDELPPEKLPAIAGIKTTQTGVEVKLHDKVKALELIGKYLSLFDGAAEQGQSENNLFDAINSCGEGGFDDLPEIQQAAEDDAALVEDEEVPE</sequence>
<reference evidence="3" key="1">
    <citation type="journal article" date="2021" name="Proc. Natl. Acad. Sci. U.S.A.">
        <title>A Catalog of Tens of Thousands of Viruses from Human Metagenomes Reveals Hidden Associations with Chronic Diseases.</title>
        <authorList>
            <person name="Tisza M.J."/>
            <person name="Buck C.B."/>
        </authorList>
    </citation>
    <scope>NUCLEOTIDE SEQUENCE</scope>
    <source>
        <strain evidence="3">CtMb725</strain>
    </source>
</reference>
<evidence type="ECO:0000313" key="3">
    <source>
        <dbReference type="EMBL" id="DAE10576.1"/>
    </source>
</evidence>
<dbReference type="InterPro" id="IPR005335">
    <property type="entry name" value="Terminase_ssu"/>
</dbReference>
<dbReference type="EMBL" id="BK015514">
    <property type="protein sequence ID" value="DAE10576.1"/>
    <property type="molecule type" value="Genomic_DNA"/>
</dbReference>
<proteinExistence type="predicted"/>
<dbReference type="InterPro" id="IPR038713">
    <property type="entry name" value="Terminase_Gp1_N_sf"/>
</dbReference>
<name>A0A8S5PUY9_9CAUD</name>
<dbReference type="Pfam" id="PF03592">
    <property type="entry name" value="Terminase_2"/>
    <property type="match status" value="1"/>
</dbReference>
<dbReference type="GO" id="GO:0051276">
    <property type="term" value="P:chromosome organization"/>
    <property type="evidence" value="ECO:0007669"/>
    <property type="project" value="InterPro"/>
</dbReference>
<dbReference type="PANTHER" id="PTHR41328:SF2">
    <property type="entry name" value="TERMINASE SMALL SUBUNIT"/>
    <property type="match status" value="1"/>
</dbReference>
<evidence type="ECO:0000256" key="1">
    <source>
        <dbReference type="ARBA" id="ARBA00022612"/>
    </source>
</evidence>
<organism evidence="3">
    <name type="scientific">Myoviridae sp. ctMb725</name>
    <dbReference type="NCBI Taxonomy" id="2825088"/>
    <lineage>
        <taxon>Viruses</taxon>
        <taxon>Duplodnaviria</taxon>
        <taxon>Heunggongvirae</taxon>
        <taxon>Uroviricota</taxon>
        <taxon>Caudoviricetes</taxon>
    </lineage>
</organism>
<accession>A0A8S5PUY9</accession>
<dbReference type="PANTHER" id="PTHR41328">
    <property type="entry name" value="TERMINASE SMALL SUBUNIT-RELATED"/>
    <property type="match status" value="1"/>
</dbReference>
<keyword evidence="1" id="KW-1188">Viral release from host cell</keyword>
<protein>
    <submittedName>
        <fullName evidence="3">Terminase small subunit</fullName>
    </submittedName>
</protein>
<dbReference type="InterPro" id="IPR052404">
    <property type="entry name" value="SPP1-like_terminase"/>
</dbReference>